<dbReference type="PANTHER" id="PTHR11735">
    <property type="entry name" value="TRNA N6-ADENOSINE THREONYLCARBAMOYLTRANSFERASE"/>
    <property type="match status" value="1"/>
</dbReference>
<dbReference type="Proteomes" id="UP000518288">
    <property type="component" value="Unassembled WGS sequence"/>
</dbReference>
<dbReference type="RefSeq" id="WP_179633751.1">
    <property type="nucleotide sequence ID" value="NZ_JACCFH010000001.1"/>
</dbReference>
<organism evidence="2 3">
    <name type="scientific">Sphaerotilus montanus</name>
    <dbReference type="NCBI Taxonomy" id="522889"/>
    <lineage>
        <taxon>Bacteria</taxon>
        <taxon>Pseudomonadati</taxon>
        <taxon>Pseudomonadota</taxon>
        <taxon>Betaproteobacteria</taxon>
        <taxon>Burkholderiales</taxon>
        <taxon>Sphaerotilaceae</taxon>
        <taxon>Sphaerotilus</taxon>
    </lineage>
</organism>
<dbReference type="GO" id="GO:0002949">
    <property type="term" value="P:tRNA threonylcarbamoyladenosine modification"/>
    <property type="evidence" value="ECO:0007669"/>
    <property type="project" value="InterPro"/>
</dbReference>
<keyword evidence="3" id="KW-1185">Reference proteome</keyword>
<dbReference type="NCBIfam" id="TIGR03725">
    <property type="entry name" value="T6A_YeaZ"/>
    <property type="match status" value="1"/>
</dbReference>
<accession>A0A7Y9QXV0</accession>
<evidence type="ECO:0000313" key="3">
    <source>
        <dbReference type="Proteomes" id="UP000518288"/>
    </source>
</evidence>
<feature type="domain" description="Gcp-like" evidence="1">
    <location>
        <begin position="41"/>
        <end position="133"/>
    </location>
</feature>
<reference evidence="2 3" key="1">
    <citation type="submission" date="2020-07" db="EMBL/GenBank/DDBJ databases">
        <title>Genomic Encyclopedia of Archaeal and Bacterial Type Strains, Phase II (KMG-II): from individual species to whole genera.</title>
        <authorList>
            <person name="Goeker M."/>
        </authorList>
    </citation>
    <scope>NUCLEOTIDE SEQUENCE [LARGE SCALE GENOMIC DNA]</scope>
    <source>
        <strain evidence="2 3">DSM 21226</strain>
    </source>
</reference>
<dbReference type="EMBL" id="JACCFH010000001">
    <property type="protein sequence ID" value="NYG32926.1"/>
    <property type="molecule type" value="Genomic_DNA"/>
</dbReference>
<dbReference type="InterPro" id="IPR022496">
    <property type="entry name" value="T6A_TsaB"/>
</dbReference>
<sequence length="253" mass="25320">MSASRSAPRLLALDTATDTVHLALVQGDAVQVRALPGGAQSSAALLPAIRDLLAHGGLALRDLDAIAFGHGPGAFTGLRTACAVAQGLAVGAERPLLALDTLAALAESARQQGETAEAVWSVLDARMGEVYAARWCRGADGGWTADVPVALYSPAALAEAIAQAPAPLAGNALTVQAEVLGPLAARLVLASWPAAVPGGAALAVLARAAQARGAWIDPALALPLYVRDKVAQTTAEREALRATAATVAAAGAA</sequence>
<proteinExistence type="predicted"/>
<dbReference type="Gene3D" id="3.30.420.40">
    <property type="match status" value="2"/>
</dbReference>
<evidence type="ECO:0000259" key="1">
    <source>
        <dbReference type="Pfam" id="PF00814"/>
    </source>
</evidence>
<dbReference type="PANTHER" id="PTHR11735:SF11">
    <property type="entry name" value="TRNA THREONYLCARBAMOYLADENOSINE BIOSYNTHESIS PROTEIN TSAB"/>
    <property type="match status" value="1"/>
</dbReference>
<comment type="caution">
    <text evidence="2">The sequence shown here is derived from an EMBL/GenBank/DDBJ whole genome shotgun (WGS) entry which is preliminary data.</text>
</comment>
<evidence type="ECO:0000313" key="2">
    <source>
        <dbReference type="EMBL" id="NYG32926.1"/>
    </source>
</evidence>
<gene>
    <name evidence="2" type="ORF">BDD16_001912</name>
</gene>
<dbReference type="Pfam" id="PF00814">
    <property type="entry name" value="TsaD"/>
    <property type="match status" value="1"/>
</dbReference>
<dbReference type="SUPFAM" id="SSF53067">
    <property type="entry name" value="Actin-like ATPase domain"/>
    <property type="match status" value="2"/>
</dbReference>
<dbReference type="AlphaFoldDB" id="A0A7Y9QXV0"/>
<dbReference type="InterPro" id="IPR000905">
    <property type="entry name" value="Gcp-like_dom"/>
</dbReference>
<name>A0A7Y9QXV0_9BURK</name>
<protein>
    <submittedName>
        <fullName evidence="2">tRNA threonylcarbamoyladenosine biosynthesis protein TsaB</fullName>
    </submittedName>
</protein>
<dbReference type="InterPro" id="IPR043129">
    <property type="entry name" value="ATPase_NBD"/>
</dbReference>
<dbReference type="GO" id="GO:0005829">
    <property type="term" value="C:cytosol"/>
    <property type="evidence" value="ECO:0007669"/>
    <property type="project" value="TreeGrafter"/>
</dbReference>